<feature type="compositionally biased region" description="Basic residues" evidence="1">
    <location>
        <begin position="315"/>
        <end position="327"/>
    </location>
</feature>
<feature type="compositionally biased region" description="Low complexity" evidence="1">
    <location>
        <begin position="272"/>
        <end position="295"/>
    </location>
</feature>
<feature type="compositionally biased region" description="Basic and acidic residues" evidence="1">
    <location>
        <begin position="1"/>
        <end position="22"/>
    </location>
</feature>
<feature type="compositionally biased region" description="Pro residues" evidence="1">
    <location>
        <begin position="47"/>
        <end position="57"/>
    </location>
</feature>
<proteinExistence type="predicted"/>
<feature type="compositionally biased region" description="Basic and acidic residues" evidence="1">
    <location>
        <begin position="376"/>
        <end position="389"/>
    </location>
</feature>
<sequence length="660" mass="71825">MATSRGERMQERMRGAGRHEVGDDSFGFVLPVEEDPDDVSSSEATPAPTPAPEPAPAAVPSSRSTPNTSAKRRRLNAQTEESDPAVAEPSADPKPTSPEPVASAQPSSASKNDPYDIGQDTSREEEPPVAQLSRHEEQEVENAEDSLESLPEAVARSASRSSVLSAGPHVTEEVTESPIGAPGSGHRRRVRASDVTTQSAQLQRMVMAQEASITEELTNSSPLTRKSLKSGVTPSALSGRSIRTAARSTLSKSAAGADADELSPLARPPRKSTSTAGSGSARSSLSATRRNTLSSVADEPDELSSPVPLVESRRRAQAAKSKAKRPRQPSVVVEDNEDQEEEDGAEDQAEEAEGAVEIDTREAAQRIVRKRPRPSPPREESPELDARPEKKSRKKRAKDSPARQSHPKPNRKEKGEDAQSRRRRSGGDEHIPVTVQRYTKPLHYNEDDTDADILAAEIPFANRGGVNVVDVLSQMCDEVIDSNLATLHNATVNAKDAATKKEYRTKLRALEAFQEELRTRLLEHTIALDTLHALKKRVRSIQKEKLGLRNDIVRIRAEREQVALKMDAVRIQHETESKQSLDQLNLSSTMHDIDLAVENGRQASELNPKEQRTAELANLELLISRVADQASATGGGSGNLKQIQEFNAFLERAAVALEAR</sequence>
<dbReference type="Proteomes" id="UP000829685">
    <property type="component" value="Unassembled WGS sequence"/>
</dbReference>
<feature type="compositionally biased region" description="Acidic residues" evidence="1">
    <location>
        <begin position="138"/>
        <end position="147"/>
    </location>
</feature>
<evidence type="ECO:0000256" key="1">
    <source>
        <dbReference type="SAM" id="MobiDB-lite"/>
    </source>
</evidence>
<feature type="compositionally biased region" description="Acidic residues" evidence="1">
    <location>
        <begin position="334"/>
        <end position="356"/>
    </location>
</feature>
<evidence type="ECO:0000259" key="2">
    <source>
        <dbReference type="Pfam" id="PF20994"/>
    </source>
</evidence>
<evidence type="ECO:0000313" key="4">
    <source>
        <dbReference type="Proteomes" id="UP000829685"/>
    </source>
</evidence>
<protein>
    <recommendedName>
        <fullName evidence="2">Inner kinetochore subunit AME1 domain-containing protein</fullName>
    </recommendedName>
</protein>
<dbReference type="InterPro" id="IPR048743">
    <property type="entry name" value="AME1"/>
</dbReference>
<feature type="compositionally biased region" description="Polar residues" evidence="1">
    <location>
        <begin position="211"/>
        <end position="238"/>
    </location>
</feature>
<comment type="caution">
    <text evidence="3">The sequence shown here is derived from an EMBL/GenBank/DDBJ whole genome shotgun (WGS) entry which is preliminary data.</text>
</comment>
<feature type="compositionally biased region" description="Low complexity" evidence="1">
    <location>
        <begin position="153"/>
        <end position="166"/>
    </location>
</feature>
<feature type="region of interest" description="Disordered" evidence="1">
    <location>
        <begin position="1"/>
        <end position="436"/>
    </location>
</feature>
<feature type="domain" description="Inner kinetochore subunit AME1" evidence="2">
    <location>
        <begin position="462"/>
        <end position="652"/>
    </location>
</feature>
<organism evidence="3 4">
    <name type="scientific">Neoarthrinium moseri</name>
    <dbReference type="NCBI Taxonomy" id="1658444"/>
    <lineage>
        <taxon>Eukaryota</taxon>
        <taxon>Fungi</taxon>
        <taxon>Dikarya</taxon>
        <taxon>Ascomycota</taxon>
        <taxon>Pezizomycotina</taxon>
        <taxon>Sordariomycetes</taxon>
        <taxon>Xylariomycetidae</taxon>
        <taxon>Amphisphaeriales</taxon>
        <taxon>Apiosporaceae</taxon>
        <taxon>Neoarthrinium</taxon>
    </lineage>
</organism>
<keyword evidence="4" id="KW-1185">Reference proteome</keyword>
<dbReference type="Pfam" id="PF20994">
    <property type="entry name" value="CENPU"/>
    <property type="match status" value="1"/>
</dbReference>
<dbReference type="EMBL" id="JAFIMR010000041">
    <property type="protein sequence ID" value="KAI1857093.1"/>
    <property type="molecule type" value="Genomic_DNA"/>
</dbReference>
<dbReference type="AlphaFoldDB" id="A0A9P9WCT9"/>
<gene>
    <name evidence="3" type="ORF">JX265_011294</name>
</gene>
<accession>A0A9P9WCT9</accession>
<name>A0A9P9WCT9_9PEZI</name>
<evidence type="ECO:0000313" key="3">
    <source>
        <dbReference type="EMBL" id="KAI1857093.1"/>
    </source>
</evidence>
<reference evidence="3" key="1">
    <citation type="submission" date="2021-03" db="EMBL/GenBank/DDBJ databases">
        <title>Revisited historic fungal species revealed as producer of novel bioactive compounds through whole genome sequencing and comparative genomics.</title>
        <authorList>
            <person name="Vignolle G.A."/>
            <person name="Hochenegger N."/>
            <person name="Mach R.L."/>
            <person name="Mach-Aigner A.R."/>
            <person name="Javad Rahimi M."/>
            <person name="Salim K.A."/>
            <person name="Chan C.M."/>
            <person name="Lim L.B.L."/>
            <person name="Cai F."/>
            <person name="Druzhinina I.S."/>
            <person name="U'Ren J.M."/>
            <person name="Derntl C."/>
        </authorList>
    </citation>
    <scope>NUCLEOTIDE SEQUENCE</scope>
    <source>
        <strain evidence="3">TUCIM 5799</strain>
    </source>
</reference>
<feature type="compositionally biased region" description="Basic and acidic residues" evidence="1">
    <location>
        <begin position="410"/>
        <end position="431"/>
    </location>
</feature>